<dbReference type="EMBL" id="PDOB01000044">
    <property type="protein sequence ID" value="PIL38182.1"/>
    <property type="molecule type" value="Genomic_DNA"/>
</dbReference>
<dbReference type="OrthoDB" id="62567at2"/>
<sequence>MSEYITVDTPDGSFKAYVARPDTLPAPAIVVIQEIFGVNLDLRDTCDELAAQGYLAISPDLFWRLEPGVDMSDQTEAEMKKALALYAAFDRDTGVADIAATMAAARALPGANGRVGIMGFCLGGLMTYLATARVGFDASVVYYGGDTQKYLDEADQIKTPLMIHLGEEDEYIPPPAQAAIMAALADNPLAHVFTYPGCMHAFARHRGTHYDAAAAALANGRTAEFFERHLK</sequence>
<dbReference type="InterPro" id="IPR051049">
    <property type="entry name" value="Dienelactone_hydrolase-like"/>
</dbReference>
<proteinExistence type="predicted"/>
<dbReference type="InterPro" id="IPR029058">
    <property type="entry name" value="AB_hydrolase_fold"/>
</dbReference>
<dbReference type="InterPro" id="IPR002925">
    <property type="entry name" value="Dienelactn_hydro"/>
</dbReference>
<evidence type="ECO:0000313" key="2">
    <source>
        <dbReference type="EMBL" id="PIL38182.1"/>
    </source>
</evidence>
<reference evidence="2 3" key="1">
    <citation type="submission" date="2017-10" db="EMBL/GenBank/DDBJ databases">
        <title>Massilia psychrophilum sp. nov., a novel purple-pigmented bacterium isolated from Tianshan glacier, Xinjiang Municipality, China.</title>
        <authorList>
            <person name="Wang H."/>
        </authorList>
    </citation>
    <scope>NUCLEOTIDE SEQUENCE [LARGE SCALE GENOMIC DNA]</scope>
    <source>
        <strain evidence="2 3">JCM 30813</strain>
    </source>
</reference>
<dbReference type="AlphaFoldDB" id="A0A2G8SWR9"/>
<keyword evidence="3" id="KW-1185">Reference proteome</keyword>
<dbReference type="Gene3D" id="3.40.50.1820">
    <property type="entry name" value="alpha/beta hydrolase"/>
    <property type="match status" value="1"/>
</dbReference>
<gene>
    <name evidence="2" type="ORF">CR103_19290</name>
</gene>
<dbReference type="Pfam" id="PF01738">
    <property type="entry name" value="DLH"/>
    <property type="match status" value="1"/>
</dbReference>
<dbReference type="GO" id="GO:0016787">
    <property type="term" value="F:hydrolase activity"/>
    <property type="evidence" value="ECO:0007669"/>
    <property type="project" value="InterPro"/>
</dbReference>
<dbReference type="SUPFAM" id="SSF53474">
    <property type="entry name" value="alpha/beta-Hydrolases"/>
    <property type="match status" value="1"/>
</dbReference>
<feature type="domain" description="Dienelactone hydrolase" evidence="1">
    <location>
        <begin position="14"/>
        <end position="229"/>
    </location>
</feature>
<accession>A0A2G8SWR9</accession>
<protein>
    <submittedName>
        <fullName evidence="2">Carboxymethylenebutenolidase</fullName>
    </submittedName>
</protein>
<organism evidence="2 3">
    <name type="scientific">Massilia psychrophila</name>
    <dbReference type="NCBI Taxonomy" id="1603353"/>
    <lineage>
        <taxon>Bacteria</taxon>
        <taxon>Pseudomonadati</taxon>
        <taxon>Pseudomonadota</taxon>
        <taxon>Betaproteobacteria</taxon>
        <taxon>Burkholderiales</taxon>
        <taxon>Oxalobacteraceae</taxon>
        <taxon>Telluria group</taxon>
        <taxon>Massilia</taxon>
    </lineage>
</organism>
<evidence type="ECO:0000313" key="3">
    <source>
        <dbReference type="Proteomes" id="UP000228593"/>
    </source>
</evidence>
<dbReference type="RefSeq" id="WP_099917565.1">
    <property type="nucleotide sequence ID" value="NZ_BMHS01000020.1"/>
</dbReference>
<comment type="caution">
    <text evidence="2">The sequence shown here is derived from an EMBL/GenBank/DDBJ whole genome shotgun (WGS) entry which is preliminary data.</text>
</comment>
<dbReference type="Proteomes" id="UP000228593">
    <property type="component" value="Unassembled WGS sequence"/>
</dbReference>
<dbReference type="PANTHER" id="PTHR46623">
    <property type="entry name" value="CARBOXYMETHYLENEBUTENOLIDASE-RELATED"/>
    <property type="match status" value="1"/>
</dbReference>
<name>A0A2G8SWR9_9BURK</name>
<evidence type="ECO:0000259" key="1">
    <source>
        <dbReference type="Pfam" id="PF01738"/>
    </source>
</evidence>
<dbReference type="PANTHER" id="PTHR46623:SF6">
    <property type="entry name" value="ALPHA_BETA-HYDROLASES SUPERFAMILY PROTEIN"/>
    <property type="match status" value="1"/>
</dbReference>